<dbReference type="STRING" id="49451.A0A314KYY0"/>
<dbReference type="Pfam" id="PF04043">
    <property type="entry name" value="PMEI"/>
    <property type="match status" value="1"/>
</dbReference>
<evidence type="ECO:0000256" key="1">
    <source>
        <dbReference type="ARBA" id="ARBA00022729"/>
    </source>
</evidence>
<dbReference type="GO" id="GO:0004857">
    <property type="term" value="F:enzyme inhibitor activity"/>
    <property type="evidence" value="ECO:0007669"/>
    <property type="project" value="InterPro"/>
</dbReference>
<evidence type="ECO:0000259" key="3">
    <source>
        <dbReference type="SMART" id="SM00856"/>
    </source>
</evidence>
<gene>
    <name evidence="4" type="ORF">A4A49_22353</name>
</gene>
<name>A0A314KYY0_NICAT</name>
<dbReference type="Gene3D" id="1.20.140.40">
    <property type="entry name" value="Invertase/pectin methylesterase inhibitor family protein"/>
    <property type="match status" value="1"/>
</dbReference>
<evidence type="ECO:0000313" key="5">
    <source>
        <dbReference type="Proteomes" id="UP000187609"/>
    </source>
</evidence>
<dbReference type="SUPFAM" id="SSF101148">
    <property type="entry name" value="Plant invertase/pectin methylesterase inhibitor"/>
    <property type="match status" value="1"/>
</dbReference>
<dbReference type="SMART" id="SM00856">
    <property type="entry name" value="PMEI"/>
    <property type="match status" value="1"/>
</dbReference>
<organism evidence="4 5">
    <name type="scientific">Nicotiana attenuata</name>
    <name type="common">Coyote tobacco</name>
    <dbReference type="NCBI Taxonomy" id="49451"/>
    <lineage>
        <taxon>Eukaryota</taxon>
        <taxon>Viridiplantae</taxon>
        <taxon>Streptophyta</taxon>
        <taxon>Embryophyta</taxon>
        <taxon>Tracheophyta</taxon>
        <taxon>Spermatophyta</taxon>
        <taxon>Magnoliopsida</taxon>
        <taxon>eudicotyledons</taxon>
        <taxon>Gunneridae</taxon>
        <taxon>Pentapetalae</taxon>
        <taxon>asterids</taxon>
        <taxon>lamiids</taxon>
        <taxon>Solanales</taxon>
        <taxon>Solanaceae</taxon>
        <taxon>Nicotianoideae</taxon>
        <taxon>Nicotianeae</taxon>
        <taxon>Nicotiana</taxon>
    </lineage>
</organism>
<evidence type="ECO:0000313" key="4">
    <source>
        <dbReference type="EMBL" id="OIT34227.1"/>
    </source>
</evidence>
<dbReference type="PANTHER" id="PTHR31080">
    <property type="entry name" value="PECTINESTERASE INHIBITOR-LIKE"/>
    <property type="match status" value="1"/>
</dbReference>
<keyword evidence="5" id="KW-1185">Reference proteome</keyword>
<sequence>MKQKMDKPTNNSLNEGLLHVQNQPSSSRFKRKLRSVLLLAILFTLIIVTIVSLLTIFKHKIESKSLSNYPLDAIQTVCWLPNLSENPDSCVNSIASFYYADVNPPPLWLNRDRINPSQILMLSLHASMNELFDLSSSAPETIVLHSNKPKTKSLLKECQGMFKFSLIQLNESLKSLGDDPDEKILATNKLVWDLQSWIGEAQGQVERCIDWLEMTESTVAAEMKRRTRMCQQYMRNSRGILKNVDEIFDIFYPGTGSVFGSLILEFFQYDLYVWFLFLQYLFLFFLFCLILRS</sequence>
<feature type="transmembrane region" description="Helical" evidence="2">
    <location>
        <begin position="36"/>
        <end position="57"/>
    </location>
</feature>
<keyword evidence="2" id="KW-1133">Transmembrane helix</keyword>
<protein>
    <recommendedName>
        <fullName evidence="3">Pectinesterase inhibitor domain-containing protein</fullName>
    </recommendedName>
</protein>
<evidence type="ECO:0000256" key="2">
    <source>
        <dbReference type="SAM" id="Phobius"/>
    </source>
</evidence>
<dbReference type="EMBL" id="MJEQ01000742">
    <property type="protein sequence ID" value="OIT34227.1"/>
    <property type="molecule type" value="Genomic_DNA"/>
</dbReference>
<reference evidence="4" key="1">
    <citation type="submission" date="2016-11" db="EMBL/GenBank/DDBJ databases">
        <title>The genome of Nicotiana attenuata.</title>
        <authorList>
            <person name="Xu S."/>
            <person name="Brockmoeller T."/>
            <person name="Gaquerel E."/>
            <person name="Navarro A."/>
            <person name="Kuhl H."/>
            <person name="Gase K."/>
            <person name="Ling Z."/>
            <person name="Zhou W."/>
            <person name="Kreitzer C."/>
            <person name="Stanke M."/>
            <person name="Tang H."/>
            <person name="Lyons E."/>
            <person name="Pandey P."/>
            <person name="Pandey S.P."/>
            <person name="Timmermann B."/>
            <person name="Baldwin I.T."/>
        </authorList>
    </citation>
    <scope>NUCLEOTIDE SEQUENCE [LARGE SCALE GENOMIC DNA]</scope>
    <source>
        <strain evidence="4">UT</strain>
    </source>
</reference>
<dbReference type="InterPro" id="IPR006501">
    <property type="entry name" value="Pectinesterase_inhib_dom"/>
</dbReference>
<feature type="transmembrane region" description="Helical" evidence="2">
    <location>
        <begin position="271"/>
        <end position="291"/>
    </location>
</feature>
<keyword evidence="1" id="KW-0732">Signal</keyword>
<dbReference type="InterPro" id="IPR051955">
    <property type="entry name" value="PME_Inhibitor"/>
</dbReference>
<comment type="caution">
    <text evidence="4">The sequence shown here is derived from an EMBL/GenBank/DDBJ whole genome shotgun (WGS) entry which is preliminary data.</text>
</comment>
<accession>A0A314KYY0</accession>
<keyword evidence="2" id="KW-0812">Transmembrane</keyword>
<dbReference type="InterPro" id="IPR035513">
    <property type="entry name" value="Invertase/methylesterase_inhib"/>
</dbReference>
<dbReference type="Gramene" id="OIT34227">
    <property type="protein sequence ID" value="OIT34227"/>
    <property type="gene ID" value="A4A49_22353"/>
</dbReference>
<feature type="domain" description="Pectinesterase inhibitor" evidence="3">
    <location>
        <begin position="69"/>
        <end position="240"/>
    </location>
</feature>
<proteinExistence type="predicted"/>
<dbReference type="AlphaFoldDB" id="A0A314KYY0"/>
<dbReference type="SMR" id="A0A314KYY0"/>
<dbReference type="PANTHER" id="PTHR31080:SF303">
    <property type="entry name" value="PECTINESTERASE 1-LIKE"/>
    <property type="match status" value="1"/>
</dbReference>
<dbReference type="Proteomes" id="UP000187609">
    <property type="component" value="Unassembled WGS sequence"/>
</dbReference>
<keyword evidence="2" id="KW-0472">Membrane</keyword>